<dbReference type="FunFam" id="1.25.10.10:FF:000330">
    <property type="entry name" value="RING-type E3 ubiquitin transferase"/>
    <property type="match status" value="1"/>
</dbReference>
<protein>
    <recommendedName>
        <fullName evidence="3">U-box domain-containing protein</fullName>
    </recommendedName>
</protein>
<dbReference type="InterPro" id="IPR000225">
    <property type="entry name" value="Armadillo"/>
</dbReference>
<dbReference type="SMART" id="SM00185">
    <property type="entry name" value="ARM"/>
    <property type="match status" value="4"/>
</dbReference>
<organism evidence="4 5">
    <name type="scientific">Zingiber officinale</name>
    <name type="common">Ginger</name>
    <name type="synonym">Amomum zingiber</name>
    <dbReference type="NCBI Taxonomy" id="94328"/>
    <lineage>
        <taxon>Eukaryota</taxon>
        <taxon>Viridiplantae</taxon>
        <taxon>Streptophyta</taxon>
        <taxon>Embryophyta</taxon>
        <taxon>Tracheophyta</taxon>
        <taxon>Spermatophyta</taxon>
        <taxon>Magnoliopsida</taxon>
        <taxon>Liliopsida</taxon>
        <taxon>Zingiberales</taxon>
        <taxon>Zingiberaceae</taxon>
        <taxon>Zingiber</taxon>
    </lineage>
</organism>
<feature type="repeat" description="ARM" evidence="1">
    <location>
        <begin position="223"/>
        <end position="264"/>
    </location>
</feature>
<dbReference type="PANTHER" id="PTHR23315">
    <property type="entry name" value="U BOX DOMAIN-CONTAINING"/>
    <property type="match status" value="1"/>
</dbReference>
<dbReference type="OrthoDB" id="7537227at2759"/>
<evidence type="ECO:0000259" key="3">
    <source>
        <dbReference type="PROSITE" id="PS51698"/>
    </source>
</evidence>
<feature type="domain" description="U-box" evidence="3">
    <location>
        <begin position="87"/>
        <end position="161"/>
    </location>
</feature>
<evidence type="ECO:0000313" key="5">
    <source>
        <dbReference type="Proteomes" id="UP000734854"/>
    </source>
</evidence>
<proteinExistence type="predicted"/>
<dbReference type="Pfam" id="PF04564">
    <property type="entry name" value="U-box"/>
    <property type="match status" value="1"/>
</dbReference>
<dbReference type="InterPro" id="IPR003613">
    <property type="entry name" value="Ubox_domain"/>
</dbReference>
<dbReference type="PROSITE" id="PS50176">
    <property type="entry name" value="ARM_REPEAT"/>
    <property type="match status" value="1"/>
</dbReference>
<dbReference type="PROSITE" id="PS51698">
    <property type="entry name" value="U_BOX"/>
    <property type="match status" value="1"/>
</dbReference>
<dbReference type="CDD" id="cd16664">
    <property type="entry name" value="RING-Ubox_PUB"/>
    <property type="match status" value="1"/>
</dbReference>
<accession>A0A8J5LG75</accession>
<evidence type="ECO:0000256" key="2">
    <source>
        <dbReference type="SAM" id="MobiDB-lite"/>
    </source>
</evidence>
<dbReference type="GO" id="GO:0004842">
    <property type="term" value="F:ubiquitin-protein transferase activity"/>
    <property type="evidence" value="ECO:0007669"/>
    <property type="project" value="InterPro"/>
</dbReference>
<comment type="caution">
    <text evidence="4">The sequence shown here is derived from an EMBL/GenBank/DDBJ whole genome shotgun (WGS) entry which is preliminary data.</text>
</comment>
<dbReference type="EMBL" id="JACMSC010000006">
    <property type="protein sequence ID" value="KAG6517637.1"/>
    <property type="molecule type" value="Genomic_DNA"/>
</dbReference>
<gene>
    <name evidence="4" type="ORF">ZIOFF_021033</name>
</gene>
<dbReference type="SMART" id="SM00504">
    <property type="entry name" value="Ubox"/>
    <property type="match status" value="1"/>
</dbReference>
<sequence>MANSEAVESLAGPASAAAATARAEELKKELWRLVREISESEDCSVESYEDASRALDALKDIRFRGSVSSKEALACQRKAEGKMEPAGVPKHFLCPISSETMRDPVILASGQTYDRLFIQEWFSSGNRTCPQTQQVLSDFTLTPNHLVRSMISQWRIEHGLTLPPQDHEQGGLITRKERNALRRILDKISSSSNIPEQKQAVRELRLLTKQNGSFRALVGENPDAISHLVSVLSVPGLNCDLQVQEDAVTTMLNLSIHESNKKIVGDNPQAVALLIEALRTGNMETRSNSAAALFSLSALESNKVKIVKMGAMKPLVELLEQGSHSAKKDAGSAIFNLCISHENRAGALMEGVVGVLLKSIADQSLVDESLAILALLSRDQEAVEEIAENGGVASMLSLVKDSDRTRNKQNNKENAAAILFAICMHDRTKLREVAEEEEKTGSISHLAENGTPRARRKAAGILEKWKKRLRSTHYSC</sequence>
<evidence type="ECO:0000256" key="1">
    <source>
        <dbReference type="PROSITE-ProRule" id="PRU00259"/>
    </source>
</evidence>
<dbReference type="InterPro" id="IPR058678">
    <property type="entry name" value="ARM_PUB"/>
</dbReference>
<dbReference type="PANTHER" id="PTHR23315:SF253">
    <property type="entry name" value="U-BOX DOMAIN-CONTAINING PROTEIN 9"/>
    <property type="match status" value="1"/>
</dbReference>
<dbReference type="Proteomes" id="UP000734854">
    <property type="component" value="Unassembled WGS sequence"/>
</dbReference>
<name>A0A8J5LG75_ZINOF</name>
<dbReference type="InterPro" id="IPR045210">
    <property type="entry name" value="RING-Ubox_PUB"/>
</dbReference>
<dbReference type="GO" id="GO:0016567">
    <property type="term" value="P:protein ubiquitination"/>
    <property type="evidence" value="ECO:0007669"/>
    <property type="project" value="InterPro"/>
</dbReference>
<evidence type="ECO:0000313" key="4">
    <source>
        <dbReference type="EMBL" id="KAG6517637.1"/>
    </source>
</evidence>
<dbReference type="AlphaFoldDB" id="A0A8J5LG75"/>
<keyword evidence="5" id="KW-1185">Reference proteome</keyword>
<dbReference type="Pfam" id="PF25598">
    <property type="entry name" value="ARM_PUB"/>
    <property type="match status" value="1"/>
</dbReference>
<feature type="region of interest" description="Disordered" evidence="2">
    <location>
        <begin position="435"/>
        <end position="455"/>
    </location>
</feature>
<reference evidence="4 5" key="1">
    <citation type="submission" date="2020-08" db="EMBL/GenBank/DDBJ databases">
        <title>Plant Genome Project.</title>
        <authorList>
            <person name="Zhang R.-G."/>
        </authorList>
    </citation>
    <scope>NUCLEOTIDE SEQUENCE [LARGE SCALE GENOMIC DNA]</scope>
    <source>
        <tissue evidence="4">Rhizome</tissue>
    </source>
</reference>